<dbReference type="HOGENOM" id="CLU_083357_0_0_1"/>
<organism evidence="2 3">
    <name type="scientific">Cochliobolus sativus (strain ND90Pr / ATCC 201652)</name>
    <name type="common">Common root rot and spot blotch fungus</name>
    <name type="synonym">Bipolaris sorokiniana</name>
    <dbReference type="NCBI Taxonomy" id="665912"/>
    <lineage>
        <taxon>Eukaryota</taxon>
        <taxon>Fungi</taxon>
        <taxon>Dikarya</taxon>
        <taxon>Ascomycota</taxon>
        <taxon>Pezizomycotina</taxon>
        <taxon>Dothideomycetes</taxon>
        <taxon>Pleosporomycetidae</taxon>
        <taxon>Pleosporales</taxon>
        <taxon>Pleosporineae</taxon>
        <taxon>Pleosporaceae</taxon>
        <taxon>Bipolaris</taxon>
    </lineage>
</organism>
<dbReference type="KEGG" id="bsc:COCSADRAFT_28195"/>
<proteinExistence type="predicted"/>
<name>M2T0J5_COCSN</name>
<dbReference type="Proteomes" id="UP000016934">
    <property type="component" value="Unassembled WGS sequence"/>
</dbReference>
<dbReference type="CDD" id="cd00303">
    <property type="entry name" value="retropepsin_like"/>
    <property type="match status" value="1"/>
</dbReference>
<reference evidence="3" key="2">
    <citation type="journal article" date="2013" name="PLoS Genet.">
        <title>Comparative genome structure, secondary metabolite, and effector coding capacity across Cochliobolus pathogens.</title>
        <authorList>
            <person name="Condon B.J."/>
            <person name="Leng Y."/>
            <person name="Wu D."/>
            <person name="Bushley K.E."/>
            <person name="Ohm R.A."/>
            <person name="Otillar R."/>
            <person name="Martin J."/>
            <person name="Schackwitz W."/>
            <person name="Grimwood J."/>
            <person name="MohdZainudin N."/>
            <person name="Xue C."/>
            <person name="Wang R."/>
            <person name="Manning V.A."/>
            <person name="Dhillon B."/>
            <person name="Tu Z.J."/>
            <person name="Steffenson B.J."/>
            <person name="Salamov A."/>
            <person name="Sun H."/>
            <person name="Lowry S."/>
            <person name="LaButti K."/>
            <person name="Han J."/>
            <person name="Copeland A."/>
            <person name="Lindquist E."/>
            <person name="Barry K."/>
            <person name="Schmutz J."/>
            <person name="Baker S.E."/>
            <person name="Ciuffetti L.M."/>
            <person name="Grigoriev I.V."/>
            <person name="Zhong S."/>
            <person name="Turgeon B.G."/>
        </authorList>
    </citation>
    <scope>NUCLEOTIDE SEQUENCE [LARGE SCALE GENOMIC DNA]</scope>
    <source>
        <strain evidence="3">ND90Pr / ATCC 201652</strain>
    </source>
</reference>
<dbReference type="OrthoDB" id="3690107at2759"/>
<accession>M2T0J5</accession>
<gene>
    <name evidence="2" type="ORF">COCSADRAFT_28195</name>
</gene>
<sequence length="291" mass="33596">MIKLKGRRRMCAYTKAKDFLKSRLLHSVSRPDAASIPHKVSRIFTPPQKDERFERTLDISIRNGDGEAWSGLTHGVGLFDTQCEHNLVTAQFLKNIGFKWQPSTEDTDIIQMDNTKIECLGEVRGRWHPVDAPKGTKDLNFRPRYEMSTFKVVDLDTCDLIIGRTTMIDLKLLQINRNFFGAFRQLPIRVDSASTTIKKQQEADERRKKEQEEMRTQGQSPLPQSPLATPECQFSNHHRVTDFTTLGRYWKYVFESLQKATNSIYATGYHSKGRGRRRKRQDCARMPAEGT</sequence>
<feature type="compositionally biased region" description="Basic and acidic residues" evidence="1">
    <location>
        <begin position="199"/>
        <end position="215"/>
    </location>
</feature>
<evidence type="ECO:0000313" key="2">
    <source>
        <dbReference type="EMBL" id="EMD62726.1"/>
    </source>
</evidence>
<dbReference type="AlphaFoldDB" id="M2T0J5"/>
<dbReference type="GeneID" id="19135820"/>
<dbReference type="RefSeq" id="XP_007701561.1">
    <property type="nucleotide sequence ID" value="XM_007703371.1"/>
</dbReference>
<evidence type="ECO:0000313" key="3">
    <source>
        <dbReference type="Proteomes" id="UP000016934"/>
    </source>
</evidence>
<reference evidence="2 3" key="1">
    <citation type="journal article" date="2012" name="PLoS Pathog.">
        <title>Diverse lifestyles and strategies of plant pathogenesis encoded in the genomes of eighteen Dothideomycetes fungi.</title>
        <authorList>
            <person name="Ohm R.A."/>
            <person name="Feau N."/>
            <person name="Henrissat B."/>
            <person name="Schoch C.L."/>
            <person name="Horwitz B.A."/>
            <person name="Barry K.W."/>
            <person name="Condon B.J."/>
            <person name="Copeland A.C."/>
            <person name="Dhillon B."/>
            <person name="Glaser F."/>
            <person name="Hesse C.N."/>
            <person name="Kosti I."/>
            <person name="LaButti K."/>
            <person name="Lindquist E.A."/>
            <person name="Lucas S."/>
            <person name="Salamov A.A."/>
            <person name="Bradshaw R.E."/>
            <person name="Ciuffetti L."/>
            <person name="Hamelin R.C."/>
            <person name="Kema G.H.J."/>
            <person name="Lawrence C."/>
            <person name="Scott J.A."/>
            <person name="Spatafora J.W."/>
            <person name="Turgeon B.G."/>
            <person name="de Wit P.J.G.M."/>
            <person name="Zhong S."/>
            <person name="Goodwin S.B."/>
            <person name="Grigoriev I.V."/>
        </authorList>
    </citation>
    <scope>NUCLEOTIDE SEQUENCE [LARGE SCALE GENOMIC DNA]</scope>
    <source>
        <strain evidence="3">ND90Pr / ATCC 201652</strain>
    </source>
</reference>
<dbReference type="EMBL" id="KB445646">
    <property type="protein sequence ID" value="EMD62726.1"/>
    <property type="molecule type" value="Genomic_DNA"/>
</dbReference>
<feature type="compositionally biased region" description="Basic residues" evidence="1">
    <location>
        <begin position="271"/>
        <end position="280"/>
    </location>
</feature>
<evidence type="ECO:0000256" key="1">
    <source>
        <dbReference type="SAM" id="MobiDB-lite"/>
    </source>
</evidence>
<feature type="region of interest" description="Disordered" evidence="1">
    <location>
        <begin position="194"/>
        <end position="233"/>
    </location>
</feature>
<protein>
    <submittedName>
        <fullName evidence="2">Uncharacterized protein</fullName>
    </submittedName>
</protein>
<dbReference type="OMA" id="RRRMCAY"/>
<feature type="region of interest" description="Disordered" evidence="1">
    <location>
        <begin position="270"/>
        <end position="291"/>
    </location>
</feature>
<keyword evidence="3" id="KW-1185">Reference proteome</keyword>